<keyword evidence="1" id="KW-0812">Transmembrane</keyword>
<accession>A0ABU2L0Z2</accession>
<gene>
    <name evidence="2" type="ORF">RM446_23405</name>
</gene>
<dbReference type="EMBL" id="JAVREK010000035">
    <property type="protein sequence ID" value="MDT0305081.1"/>
    <property type="molecule type" value="Genomic_DNA"/>
</dbReference>
<reference evidence="3" key="1">
    <citation type="submission" date="2023-07" db="EMBL/GenBank/DDBJ databases">
        <title>30 novel species of actinomycetes from the DSMZ collection.</title>
        <authorList>
            <person name="Nouioui I."/>
        </authorList>
    </citation>
    <scope>NUCLEOTIDE SEQUENCE [LARGE SCALE GENOMIC DNA]</scope>
    <source>
        <strain evidence="3">DSM 45055</strain>
    </source>
</reference>
<keyword evidence="3" id="KW-1185">Reference proteome</keyword>
<dbReference type="Proteomes" id="UP001183226">
    <property type="component" value="Unassembled WGS sequence"/>
</dbReference>
<evidence type="ECO:0000313" key="2">
    <source>
        <dbReference type="EMBL" id="MDT0305081.1"/>
    </source>
</evidence>
<name>A0ABU2L0Z2_9ACTN</name>
<protein>
    <submittedName>
        <fullName evidence="2">Uncharacterized protein</fullName>
    </submittedName>
</protein>
<organism evidence="2 3">
    <name type="scientific">Streptomonospora wellingtoniae</name>
    <dbReference type="NCBI Taxonomy" id="3075544"/>
    <lineage>
        <taxon>Bacteria</taxon>
        <taxon>Bacillati</taxon>
        <taxon>Actinomycetota</taxon>
        <taxon>Actinomycetes</taxon>
        <taxon>Streptosporangiales</taxon>
        <taxon>Nocardiopsidaceae</taxon>
        <taxon>Streptomonospora</taxon>
    </lineage>
</organism>
<keyword evidence="1" id="KW-1133">Transmembrane helix</keyword>
<keyword evidence="1" id="KW-0472">Membrane</keyword>
<evidence type="ECO:0000256" key="1">
    <source>
        <dbReference type="SAM" id="Phobius"/>
    </source>
</evidence>
<feature type="transmembrane region" description="Helical" evidence="1">
    <location>
        <begin position="44"/>
        <end position="62"/>
    </location>
</feature>
<evidence type="ECO:0000313" key="3">
    <source>
        <dbReference type="Proteomes" id="UP001183226"/>
    </source>
</evidence>
<comment type="caution">
    <text evidence="2">The sequence shown here is derived from an EMBL/GenBank/DDBJ whole genome shotgun (WGS) entry which is preliminary data.</text>
</comment>
<proteinExistence type="predicted"/>
<dbReference type="RefSeq" id="WP_311547596.1">
    <property type="nucleotide sequence ID" value="NZ_JAVREK010000035.1"/>
</dbReference>
<sequence>MSASWIMGTVGVALVAAGGLMLVLSLNAADAALLDPVAVVDPLGPGAIAAGVVLLLGVWMGSDPVTSAQRPKE</sequence>